<dbReference type="Proteomes" id="UP000193978">
    <property type="component" value="Chromosome"/>
</dbReference>
<dbReference type="RefSeq" id="WP_085772084.1">
    <property type="nucleotide sequence ID" value="NZ_AP027149.1"/>
</dbReference>
<keyword evidence="2" id="KW-1185">Reference proteome</keyword>
<reference evidence="1 2" key="1">
    <citation type="submission" date="2017-02" db="EMBL/GenBank/DDBJ databases">
        <authorList>
            <person name="Peterson S.W."/>
        </authorList>
    </citation>
    <scope>NUCLEOTIDE SEQUENCE [LARGE SCALE GENOMIC DNA]</scope>
    <source>
        <strain evidence="1 2">S285</strain>
    </source>
</reference>
<dbReference type="OrthoDB" id="182382at2"/>
<dbReference type="AlphaFoldDB" id="A0A1W6MWK1"/>
<sequence length="272" mass="29826">MPLSKLQSEILCLLAAHRNPESYVAGSLPLNRSGPRFSGDIDIFHSREEAAAAAALSDAAVLTQAGFTVEWLRQEPGLYGAEARRGGESMKLEWLRDSDFRFFPLQRDELFGYALHIIDIATNKAMAAAGRRAPRDVLDLLQIHEHHLPLGAVIWAAVEKAPGFTPEGLINEIRRNARYRADEYAALDTVEPIDASLVAQRLRAALDDADTFVRAMPPGKEGLLFLRGGQPVQPDPANLGAYVEHGGQLRGHWPSSSELGHAMMERYGKSAP</sequence>
<protein>
    <submittedName>
        <fullName evidence="1">Uncharacterized protein</fullName>
    </submittedName>
</protein>
<dbReference type="STRING" id="655015.B1812_13725"/>
<name>A0A1W6MWK1_9HYPH</name>
<evidence type="ECO:0000313" key="2">
    <source>
        <dbReference type="Proteomes" id="UP000193978"/>
    </source>
</evidence>
<organism evidence="1 2">
    <name type="scientific">Methylocystis bryophila</name>
    <dbReference type="NCBI Taxonomy" id="655015"/>
    <lineage>
        <taxon>Bacteria</taxon>
        <taxon>Pseudomonadati</taxon>
        <taxon>Pseudomonadota</taxon>
        <taxon>Alphaproteobacteria</taxon>
        <taxon>Hyphomicrobiales</taxon>
        <taxon>Methylocystaceae</taxon>
        <taxon>Methylocystis</taxon>
    </lineage>
</organism>
<gene>
    <name evidence="1" type="ORF">B1812_13725</name>
</gene>
<accession>A0A1W6MWK1</accession>
<proteinExistence type="predicted"/>
<evidence type="ECO:0000313" key="1">
    <source>
        <dbReference type="EMBL" id="ARN81967.1"/>
    </source>
</evidence>
<dbReference type="KEGG" id="mbry:B1812_13725"/>
<dbReference type="EMBL" id="CP019948">
    <property type="protein sequence ID" value="ARN81967.1"/>
    <property type="molecule type" value="Genomic_DNA"/>
</dbReference>